<protein>
    <submittedName>
        <fullName evidence="1">Uncharacterized protein</fullName>
    </submittedName>
</protein>
<accession>A0A4Z0GT75</accession>
<organism evidence="1 2">
    <name type="scientific">Sporolactobacillus shoreae</name>
    <dbReference type="NCBI Taxonomy" id="1465501"/>
    <lineage>
        <taxon>Bacteria</taxon>
        <taxon>Bacillati</taxon>
        <taxon>Bacillota</taxon>
        <taxon>Bacilli</taxon>
        <taxon>Bacillales</taxon>
        <taxon>Sporolactobacillaceae</taxon>
        <taxon>Sporolactobacillus</taxon>
    </lineage>
</organism>
<dbReference type="AlphaFoldDB" id="A0A4Z0GT75"/>
<gene>
    <name evidence="1" type="ORF">E4665_03895</name>
</gene>
<keyword evidence="2" id="KW-1185">Reference proteome</keyword>
<reference evidence="1 2" key="1">
    <citation type="journal article" date="2015" name="Int. J. Syst. Evol. Microbiol.">
        <title>Sporolactobacillus shoreae sp. nov. and Sporolactobacillus spathodeae sp. nov., two spore-forming lactic acid bacteria isolated from tree barks in Thailand.</title>
        <authorList>
            <person name="Thamacharoensuk T."/>
            <person name="Kitahara M."/>
            <person name="Ohkuma M."/>
            <person name="Thongchul N."/>
            <person name="Tanasupawat S."/>
        </authorList>
    </citation>
    <scope>NUCLEOTIDE SEQUENCE [LARGE SCALE GENOMIC DNA]</scope>
    <source>
        <strain evidence="1 2">BK92</strain>
    </source>
</reference>
<dbReference type="OrthoDB" id="2986701at2"/>
<dbReference type="Proteomes" id="UP000298347">
    <property type="component" value="Unassembled WGS sequence"/>
</dbReference>
<evidence type="ECO:0000313" key="1">
    <source>
        <dbReference type="EMBL" id="TGA99476.1"/>
    </source>
</evidence>
<dbReference type="RefSeq" id="WP_135347499.1">
    <property type="nucleotide sequence ID" value="NZ_SRJD01000003.1"/>
</dbReference>
<name>A0A4Z0GT75_9BACL</name>
<sequence length="305" mass="35207">MNDDTSLLVSALQNGYHFRELNIIRENPFFIGTERGIKRIRFWNDERLLRTHMDWRRLLLSDHFFVDRMYATVSGSPFIRYGRFAITCHDAPLDEAGLSAREEVWSEAIASLIRKSRGAVAGREKISVLARAEAFYDQAERSGAFYGRAGELARLCYPEVRERAYQCDSLRSRHTKSGKSFILPADFSFRQCRALLDTLFIELGQSGAVSGYSHLADFFLESDRNEGEDCLHRLFLRMKEKGVPDEETADLVQAAWYEPEEWFRLTESMFRNEASGEQDTDGFKKIWDQKTRIIGLFQSVYAESG</sequence>
<dbReference type="EMBL" id="SRJD01000003">
    <property type="protein sequence ID" value="TGA99476.1"/>
    <property type="molecule type" value="Genomic_DNA"/>
</dbReference>
<comment type="caution">
    <text evidence="1">The sequence shown here is derived from an EMBL/GenBank/DDBJ whole genome shotgun (WGS) entry which is preliminary data.</text>
</comment>
<proteinExistence type="predicted"/>
<evidence type="ECO:0000313" key="2">
    <source>
        <dbReference type="Proteomes" id="UP000298347"/>
    </source>
</evidence>